<feature type="non-terminal residue" evidence="1">
    <location>
        <position position="101"/>
    </location>
</feature>
<dbReference type="AlphaFoldDB" id="A0A7T8JTD9"/>
<sequence>KTTPPPPSTYSEMDKLILRYSQFLIDPNDPLSYVPYAEVIWTQLHAMGIHLSSYSLNALIKPISPASRPASQEAAAVASYAACFRGNMPENGSMEFRVIPK</sequence>
<keyword evidence="2" id="KW-1185">Reference proteome</keyword>
<proteinExistence type="predicted"/>
<name>A0A7T8JTD9_CALRO</name>
<reference evidence="2" key="1">
    <citation type="submission" date="2021-01" db="EMBL/GenBank/DDBJ databases">
        <title>Caligus Genome Assembly.</title>
        <authorList>
            <person name="Gallardo-Escarate C."/>
        </authorList>
    </citation>
    <scope>NUCLEOTIDE SEQUENCE [LARGE SCALE GENOMIC DNA]</scope>
</reference>
<dbReference type="EMBL" id="CP045910">
    <property type="protein sequence ID" value="QQP31378.1"/>
    <property type="molecule type" value="Genomic_DNA"/>
</dbReference>
<evidence type="ECO:0000313" key="1">
    <source>
        <dbReference type="EMBL" id="QQP31378.1"/>
    </source>
</evidence>
<gene>
    <name evidence="1" type="ORF">FKW44_024961</name>
</gene>
<accession>A0A7T8JTD9</accession>
<protein>
    <submittedName>
        <fullName evidence="1">Protein deltexlike</fullName>
    </submittedName>
</protein>
<dbReference type="Proteomes" id="UP000595437">
    <property type="component" value="Chromosome 21"/>
</dbReference>
<evidence type="ECO:0000313" key="2">
    <source>
        <dbReference type="Proteomes" id="UP000595437"/>
    </source>
</evidence>
<organism evidence="1 2">
    <name type="scientific">Caligus rogercresseyi</name>
    <name type="common">Sea louse</name>
    <dbReference type="NCBI Taxonomy" id="217165"/>
    <lineage>
        <taxon>Eukaryota</taxon>
        <taxon>Metazoa</taxon>
        <taxon>Ecdysozoa</taxon>
        <taxon>Arthropoda</taxon>
        <taxon>Crustacea</taxon>
        <taxon>Multicrustacea</taxon>
        <taxon>Hexanauplia</taxon>
        <taxon>Copepoda</taxon>
        <taxon>Siphonostomatoida</taxon>
        <taxon>Caligidae</taxon>
        <taxon>Caligus</taxon>
    </lineage>
</organism>
<feature type="non-terminal residue" evidence="1">
    <location>
        <position position="1"/>
    </location>
</feature>